<dbReference type="InterPro" id="IPR013830">
    <property type="entry name" value="SGNH_hydro"/>
</dbReference>
<evidence type="ECO:0000259" key="2">
    <source>
        <dbReference type="Pfam" id="PF13472"/>
    </source>
</evidence>
<feature type="region of interest" description="Disordered" evidence="1">
    <location>
        <begin position="64"/>
        <end position="137"/>
    </location>
</feature>
<proteinExistence type="predicted"/>
<protein>
    <submittedName>
        <fullName evidence="3">SGNH/GDSL hydrolase family protein</fullName>
    </submittedName>
</protein>
<dbReference type="Proteomes" id="UP001432209">
    <property type="component" value="Chromosome"/>
</dbReference>
<dbReference type="InterPro" id="IPR036514">
    <property type="entry name" value="SGNH_hydro_sf"/>
</dbReference>
<evidence type="ECO:0000313" key="3">
    <source>
        <dbReference type="EMBL" id="WUX56380.1"/>
    </source>
</evidence>
<keyword evidence="3" id="KW-0378">Hydrolase</keyword>
<dbReference type="GO" id="GO:0016787">
    <property type="term" value="F:hydrolase activity"/>
    <property type="evidence" value="ECO:0007669"/>
    <property type="project" value="UniProtKB-KW"/>
</dbReference>
<dbReference type="Pfam" id="PF13472">
    <property type="entry name" value="Lipase_GDSL_2"/>
    <property type="match status" value="1"/>
</dbReference>
<accession>A0ABZ2ACG9</accession>
<dbReference type="RefSeq" id="WP_329080958.1">
    <property type="nucleotide sequence ID" value="NZ_CP109389.1"/>
</dbReference>
<dbReference type="SUPFAM" id="SSF52266">
    <property type="entry name" value="SGNH hydrolase"/>
    <property type="match status" value="1"/>
</dbReference>
<reference evidence="3" key="1">
    <citation type="submission" date="2022-10" db="EMBL/GenBank/DDBJ databases">
        <title>The complete genomes of actinobacterial strains from the NBC collection.</title>
        <authorList>
            <person name="Joergensen T.S."/>
            <person name="Alvarez Arevalo M."/>
            <person name="Sterndorff E.B."/>
            <person name="Faurdal D."/>
            <person name="Vuksanovic O."/>
            <person name="Mourched A.-S."/>
            <person name="Charusanti P."/>
            <person name="Shaw S."/>
            <person name="Blin K."/>
            <person name="Weber T."/>
        </authorList>
    </citation>
    <scope>NUCLEOTIDE SEQUENCE</scope>
    <source>
        <strain evidence="3">NBC_01432</strain>
    </source>
</reference>
<feature type="domain" description="SGNH hydrolase-type esterase" evidence="2">
    <location>
        <begin position="138"/>
        <end position="280"/>
    </location>
</feature>
<name>A0ABZ2ACG9_STRNV</name>
<sequence length="383" mass="39596">MTVYVNSGAPREAAAPVEPSVPRPLRFAALGDSLTAGVGDRVDGGWRGWAVLLAEALTPADGDGDGTAALRGSAQDAPHGAGVVPPGRTDGVAAADRRDDRTAIPGRGPGSVAGIGHVSVPPGPPGPHSPGRSGPAVPAPAFHNFATSGALTRDVRAVQTPAALAFAPDIASVVVGVNDTLRRSFDIASIARALDEVCAALTARGTVLLTACLPDPGVMLGLPAPLARPLARRQRAVNTLVHTLSARYGAVHLHAADPAWVADRSLWSADRLHPGERGHRMIAAQFHAMLTARGLTLGPPPPREPERPPPSRTEALLWLATAGAGWMVRRSTDLLPELLWLAGAEVRHLVRGTAARLDLRADLALTRALTALPPAAPLARMGE</sequence>
<gene>
    <name evidence="3" type="ORF">OG442_35330</name>
</gene>
<organism evidence="3 4">
    <name type="scientific">Streptomyces niveus</name>
    <name type="common">Streptomyces spheroides</name>
    <dbReference type="NCBI Taxonomy" id="193462"/>
    <lineage>
        <taxon>Bacteria</taxon>
        <taxon>Bacillati</taxon>
        <taxon>Actinomycetota</taxon>
        <taxon>Actinomycetes</taxon>
        <taxon>Kitasatosporales</taxon>
        <taxon>Streptomycetaceae</taxon>
        <taxon>Streptomyces</taxon>
    </lineage>
</organism>
<dbReference type="Gene3D" id="3.40.50.1110">
    <property type="entry name" value="SGNH hydrolase"/>
    <property type="match status" value="1"/>
</dbReference>
<dbReference type="EMBL" id="CP109495">
    <property type="protein sequence ID" value="WUX56380.1"/>
    <property type="molecule type" value="Genomic_DNA"/>
</dbReference>
<evidence type="ECO:0000256" key="1">
    <source>
        <dbReference type="SAM" id="MobiDB-lite"/>
    </source>
</evidence>
<dbReference type="CDD" id="cd01832">
    <property type="entry name" value="SGNH_hydrolase_like_1"/>
    <property type="match status" value="1"/>
</dbReference>
<dbReference type="PANTHER" id="PTHR43784">
    <property type="entry name" value="GDSL-LIKE LIPASE/ACYLHYDROLASE, PUTATIVE (AFU_ORTHOLOGUE AFUA_2G00820)-RELATED"/>
    <property type="match status" value="1"/>
</dbReference>
<dbReference type="InterPro" id="IPR053140">
    <property type="entry name" value="GDSL_Rv0518-like"/>
</dbReference>
<evidence type="ECO:0000313" key="4">
    <source>
        <dbReference type="Proteomes" id="UP001432209"/>
    </source>
</evidence>
<dbReference type="PANTHER" id="PTHR43784:SF2">
    <property type="entry name" value="GDSL-LIKE LIPASE_ACYLHYDROLASE, PUTATIVE (AFU_ORTHOLOGUE AFUA_2G00820)-RELATED"/>
    <property type="match status" value="1"/>
</dbReference>
<keyword evidence="4" id="KW-1185">Reference proteome</keyword>